<dbReference type="NCBIfam" id="TIGR02523">
    <property type="entry name" value="type_IV_pilV"/>
    <property type="match status" value="1"/>
</dbReference>
<keyword evidence="1" id="KW-1133">Transmembrane helix</keyword>
<dbReference type="OrthoDB" id="5624638at2"/>
<reference evidence="3 4" key="1">
    <citation type="submission" date="2017-02" db="EMBL/GenBank/DDBJ databases">
        <authorList>
            <person name="Peterson S.W."/>
        </authorList>
    </citation>
    <scope>NUCLEOTIDE SEQUENCE [LARGE SCALE GENOMIC DNA]</scope>
    <source>
        <strain evidence="3 4">ATCC 49788</strain>
    </source>
</reference>
<dbReference type="AlphaFoldDB" id="A0A1T4XSD0"/>
<accession>A0A1T4XSD0</accession>
<keyword evidence="1" id="KW-0812">Transmembrane</keyword>
<evidence type="ECO:0000313" key="3">
    <source>
        <dbReference type="EMBL" id="SKA92467.1"/>
    </source>
</evidence>
<keyword evidence="1" id="KW-0472">Membrane</keyword>
<evidence type="ECO:0000313" key="4">
    <source>
        <dbReference type="Proteomes" id="UP000190460"/>
    </source>
</evidence>
<proteinExistence type="predicted"/>
<keyword evidence="4" id="KW-1185">Reference proteome</keyword>
<dbReference type="Proteomes" id="UP000190460">
    <property type="component" value="Unassembled WGS sequence"/>
</dbReference>
<organism evidence="3 4">
    <name type="scientific">Thiothrix eikelboomii</name>
    <dbReference type="NCBI Taxonomy" id="92487"/>
    <lineage>
        <taxon>Bacteria</taxon>
        <taxon>Pseudomonadati</taxon>
        <taxon>Pseudomonadota</taxon>
        <taxon>Gammaproteobacteria</taxon>
        <taxon>Thiotrichales</taxon>
        <taxon>Thiotrichaceae</taxon>
        <taxon>Thiothrix</taxon>
    </lineage>
</organism>
<dbReference type="STRING" id="92487.SAMN02745130_03379"/>
<evidence type="ECO:0000259" key="2">
    <source>
        <dbReference type="Pfam" id="PF22150"/>
    </source>
</evidence>
<gene>
    <name evidence="3" type="ORF">SAMN02745130_03379</name>
</gene>
<evidence type="ECO:0000256" key="1">
    <source>
        <dbReference type="SAM" id="Phobius"/>
    </source>
</evidence>
<name>A0A1T4XSD0_9GAMM</name>
<protein>
    <submittedName>
        <fullName evidence="3">Type IV pilus assembly protein PilV</fullName>
    </submittedName>
</protein>
<dbReference type="EMBL" id="FUYB01000022">
    <property type="protein sequence ID" value="SKA92467.1"/>
    <property type="molecule type" value="Genomic_DNA"/>
</dbReference>
<sequence length="168" mass="18055">MKKQQGLNLVEVLVASFLISLGLLGMAGLQVKSLRVTHNSYQMQQATQLAHELLERMRSNRGAVVAGNYQVTAVAATYCADPLAVSCQNNTCDAAQMASDDLHRVLCGYGSSGGINSELLNGELSVDCPDPSGDCAQGVRLSLQWNERNSSKNEAEIEPFNLIINTVL</sequence>
<dbReference type="RefSeq" id="WP_078923822.1">
    <property type="nucleotide sequence ID" value="NZ_FUYB01000022.1"/>
</dbReference>
<feature type="domain" description="Type IV pilin Tt1218-like" evidence="2">
    <location>
        <begin position="28"/>
        <end position="102"/>
    </location>
</feature>
<feature type="transmembrane region" description="Helical" evidence="1">
    <location>
        <begin position="12"/>
        <end position="31"/>
    </location>
</feature>
<dbReference type="InterPro" id="IPR013362">
    <property type="entry name" value="Pilus_4_PilV"/>
</dbReference>
<dbReference type="Pfam" id="PF22150">
    <property type="entry name" value="Tt1218-like"/>
    <property type="match status" value="1"/>
</dbReference>
<dbReference type="InterPro" id="IPR054402">
    <property type="entry name" value="Tt1218-like_dom"/>
</dbReference>